<dbReference type="PRINTS" id="PR00681">
    <property type="entry name" value="RIBOSOMALS1"/>
</dbReference>
<dbReference type="GO" id="GO:0003729">
    <property type="term" value="F:mRNA binding"/>
    <property type="evidence" value="ECO:0007669"/>
    <property type="project" value="UniProtKB-ARBA"/>
</dbReference>
<dbReference type="GO" id="GO:0005840">
    <property type="term" value="C:ribosome"/>
    <property type="evidence" value="ECO:0007669"/>
    <property type="project" value="UniProtKB-KW"/>
</dbReference>
<dbReference type="InterPro" id="IPR003029">
    <property type="entry name" value="S1_domain"/>
</dbReference>
<evidence type="ECO:0000313" key="7">
    <source>
        <dbReference type="EMBL" id="CEG01225.1"/>
    </source>
</evidence>
<dbReference type="InterPro" id="IPR012340">
    <property type="entry name" value="NA-bd_OB-fold"/>
</dbReference>
<dbReference type="CDD" id="cd04465">
    <property type="entry name" value="S1_RPS1_repeat_ec2_hs2"/>
    <property type="match status" value="1"/>
</dbReference>
<keyword evidence="8" id="KW-1185">Reference proteome</keyword>
<evidence type="ECO:0000256" key="1">
    <source>
        <dbReference type="ARBA" id="ARBA00006767"/>
    </source>
</evidence>
<feature type="domain" description="S1 motif" evidence="6">
    <location>
        <begin position="290"/>
        <end position="358"/>
    </location>
</feature>
<dbReference type="OrthoDB" id="412781at2759"/>
<reference evidence="8" key="1">
    <citation type="journal article" date="2006" name="Proc. Natl. Acad. Sci. U.S.A.">
        <title>Genome analysis of the smallest free-living eukaryote Ostreococcus tauri unveils many unique features.</title>
        <authorList>
            <person name="Derelle E."/>
            <person name="Ferraz C."/>
            <person name="Rombauts S."/>
            <person name="Rouze P."/>
            <person name="Worden A.Z."/>
            <person name="Robbens S."/>
            <person name="Partensky F."/>
            <person name="Degroeve S."/>
            <person name="Echeynie S."/>
            <person name="Cooke R."/>
            <person name="Saeys Y."/>
            <person name="Wuyts J."/>
            <person name="Jabbari K."/>
            <person name="Bowler C."/>
            <person name="Panaud O."/>
            <person name="Piegu B."/>
            <person name="Ball S.G."/>
            <person name="Ral J.-P."/>
            <person name="Bouget F.-Y."/>
            <person name="Piganeau G."/>
            <person name="De Baets B."/>
            <person name="Picard A."/>
            <person name="Delseny M."/>
            <person name="Demaille J."/>
            <person name="Van de Peer Y."/>
            <person name="Moreau H."/>
        </authorList>
    </citation>
    <scope>NUCLEOTIDE SEQUENCE [LARGE SCALE GENOMIC DNA]</scope>
    <source>
        <strain evidence="8">OTTH 0595 / CCAP 157/2 / RCC745</strain>
    </source>
</reference>
<dbReference type="GO" id="GO:0005737">
    <property type="term" value="C:cytoplasm"/>
    <property type="evidence" value="ECO:0007669"/>
    <property type="project" value="UniProtKB-ARBA"/>
</dbReference>
<dbReference type="FunCoup" id="A0A096P9I5">
    <property type="interactions" value="690"/>
</dbReference>
<evidence type="ECO:0000256" key="3">
    <source>
        <dbReference type="ARBA" id="ARBA00023274"/>
    </source>
</evidence>
<feature type="region of interest" description="Disordered" evidence="5">
    <location>
        <begin position="1"/>
        <end position="55"/>
    </location>
</feature>
<dbReference type="STRING" id="70448.A0A096P9I5"/>
<dbReference type="AlphaFoldDB" id="A0A096P9I5"/>
<dbReference type="Gene3D" id="2.40.50.140">
    <property type="entry name" value="Nucleic acid-binding proteins"/>
    <property type="match status" value="3"/>
</dbReference>
<dbReference type="GO" id="GO:0006412">
    <property type="term" value="P:translation"/>
    <property type="evidence" value="ECO:0007669"/>
    <property type="project" value="TreeGrafter"/>
</dbReference>
<comment type="function">
    <text evidence="4">Associates with the EF-Tu.GDP complex and induces the exchange of GDP to GTP. It remains bound to the aminoacyl-tRNA.EF-Tu.GTP complex up to the GTP hydrolysis stage on the ribosome.</text>
</comment>
<dbReference type="SMART" id="SM00316">
    <property type="entry name" value="S1"/>
    <property type="match status" value="3"/>
</dbReference>
<dbReference type="InterPro" id="IPR050437">
    <property type="entry name" value="Ribos_protein_bS1-like"/>
</dbReference>
<protein>
    <submittedName>
        <fullName evidence="7">Ribosomal protein S1, RNA-binding domain</fullName>
    </submittedName>
</protein>
<feature type="compositionally biased region" description="Low complexity" evidence="5">
    <location>
        <begin position="32"/>
        <end position="44"/>
    </location>
</feature>
<feature type="compositionally biased region" description="Low complexity" evidence="5">
    <location>
        <begin position="8"/>
        <end position="23"/>
    </location>
</feature>
<name>A0A096P9I5_OSTTA</name>
<keyword evidence="2 7" id="KW-0689">Ribosomal protein</keyword>
<dbReference type="CDD" id="cd05692">
    <property type="entry name" value="S1_RPS1_repeat_hs4"/>
    <property type="match status" value="1"/>
</dbReference>
<dbReference type="KEGG" id="ota:OT_ostta02g04680"/>
<evidence type="ECO:0000259" key="6">
    <source>
        <dbReference type="PROSITE" id="PS50126"/>
    </source>
</evidence>
<dbReference type="EMBL" id="CAID01000002">
    <property type="protein sequence ID" value="CEG01225.1"/>
    <property type="molecule type" value="Genomic_DNA"/>
</dbReference>
<reference evidence="7 8" key="2">
    <citation type="journal article" date="2014" name="BMC Genomics">
        <title>An improved genome of the model marine alga Ostreococcus tauri unfolds by assessing Illumina de novo assemblies.</title>
        <authorList>
            <person name="Blanc-Mathieu R."/>
            <person name="Verhelst B."/>
            <person name="Derelle E."/>
            <person name="Rombauts S."/>
            <person name="Bouget F.Y."/>
            <person name="Carre I."/>
            <person name="Chateau A."/>
            <person name="Eyre-Walker A."/>
            <person name="Grimsley N."/>
            <person name="Moreau H."/>
            <person name="Piegu B."/>
            <person name="Rivals E."/>
            <person name="Schackwitz W."/>
            <person name="Van de Peer Y."/>
            <person name="Piganeau G."/>
        </authorList>
    </citation>
    <scope>NUCLEOTIDE SEQUENCE [LARGE SCALE GENOMIC DNA]</scope>
    <source>
        <strain evidence="8">OTTH 0595 / CCAP 157/2 / RCC745</strain>
    </source>
</reference>
<organism evidence="7 8">
    <name type="scientific">Ostreococcus tauri</name>
    <name type="common">Marine green alga</name>
    <dbReference type="NCBI Taxonomy" id="70448"/>
    <lineage>
        <taxon>Eukaryota</taxon>
        <taxon>Viridiplantae</taxon>
        <taxon>Chlorophyta</taxon>
        <taxon>Mamiellophyceae</taxon>
        <taxon>Mamiellales</taxon>
        <taxon>Bathycoccaceae</taxon>
        <taxon>Ostreococcus</taxon>
    </lineage>
</organism>
<feature type="domain" description="S1 motif" evidence="6">
    <location>
        <begin position="211"/>
        <end position="276"/>
    </location>
</feature>
<sequence length="404" mass="43702">MTQEGVHARSTSGGAAEAATVEARAVRRATRPHSSPRASATPSARRTRAKRTMLSVSTNAAASVRGLRLRATKALRGGKPATRSVTLRRGAIVSDETIVGGKSSAEYDEFASLLDKYQYNYKVGDVITGRVKACDAKGAWVEIGAKSEALCPTSEASLGSIRNAASVFDVDSEYDFEVIQDDNGEGCLTLSVRRMELAKAWDRCREAQAEDAALTGEVLSVNRGGLLVEVEKLRGFVPQSHIGIRTLNREELVGQQLPFKFIEVDEEKNRLVLSHRLATDMVSAEGLEVGDVVEGMVQAVKPYGAFVDVGGQSGLLHISQISHERIVAVENVLSAGDRIKVLVMSKDAERGRLSLSTKKLEQNHGDMLRNPSAVFETAEEMGRQFREKMQAAEGVVMSVDEGDN</sequence>
<dbReference type="GO" id="GO:0003735">
    <property type="term" value="F:structural constituent of ribosome"/>
    <property type="evidence" value="ECO:0007669"/>
    <property type="project" value="TreeGrafter"/>
</dbReference>
<keyword evidence="3" id="KW-0687">Ribonucleoprotein</keyword>
<dbReference type="Pfam" id="PF00575">
    <property type="entry name" value="S1"/>
    <property type="match status" value="3"/>
</dbReference>
<dbReference type="SUPFAM" id="SSF50249">
    <property type="entry name" value="Nucleic acid-binding proteins"/>
    <property type="match status" value="3"/>
</dbReference>
<dbReference type="FunFam" id="2.40.50.140:FF:000051">
    <property type="entry name" value="RNA-binding transcriptional accessory protein"/>
    <property type="match status" value="1"/>
</dbReference>
<dbReference type="RefSeq" id="XP_022840857.1">
    <property type="nucleotide sequence ID" value="XM_022985176.1"/>
</dbReference>
<dbReference type="PROSITE" id="PS50126">
    <property type="entry name" value="S1"/>
    <property type="match status" value="3"/>
</dbReference>
<evidence type="ECO:0000313" key="8">
    <source>
        <dbReference type="Proteomes" id="UP000009170"/>
    </source>
</evidence>
<dbReference type="InterPro" id="IPR035104">
    <property type="entry name" value="Ribosomal_protein_S1-like"/>
</dbReference>
<evidence type="ECO:0000256" key="5">
    <source>
        <dbReference type="SAM" id="MobiDB-lite"/>
    </source>
</evidence>
<evidence type="ECO:0000256" key="2">
    <source>
        <dbReference type="ARBA" id="ARBA00022980"/>
    </source>
</evidence>
<dbReference type="Proteomes" id="UP000009170">
    <property type="component" value="Unassembled WGS sequence"/>
</dbReference>
<dbReference type="PANTHER" id="PTHR10724">
    <property type="entry name" value="30S RIBOSOMAL PROTEIN S1"/>
    <property type="match status" value="1"/>
</dbReference>
<proteinExistence type="inferred from homology"/>
<comment type="similarity">
    <text evidence="1">Belongs to the bacterial ribosomal protein bS1 family.</text>
</comment>
<feature type="domain" description="S1 motif" evidence="6">
    <location>
        <begin position="124"/>
        <end position="193"/>
    </location>
</feature>
<dbReference type="PANTHER" id="PTHR10724:SF7">
    <property type="entry name" value="SMALL RIBOSOMAL SUBUNIT PROTEIN BS1C"/>
    <property type="match status" value="1"/>
</dbReference>
<dbReference type="GeneID" id="9837035"/>
<evidence type="ECO:0000256" key="4">
    <source>
        <dbReference type="ARBA" id="ARBA00025453"/>
    </source>
</evidence>
<comment type="caution">
    <text evidence="7">The sequence shown here is derived from an EMBL/GenBank/DDBJ whole genome shotgun (WGS) entry which is preliminary data.</text>
</comment>
<accession>A0A096P9I5</accession>
<gene>
    <name evidence="7" type="ORF">OT_ostta02g04680</name>
</gene>
<dbReference type="InParanoid" id="A0A096P9I5"/>